<protein>
    <submittedName>
        <fullName evidence="1">Uncharacterized protein</fullName>
    </submittedName>
</protein>
<dbReference type="SUPFAM" id="SSF50630">
    <property type="entry name" value="Acid proteases"/>
    <property type="match status" value="1"/>
</dbReference>
<reference evidence="1" key="1">
    <citation type="submission" date="2014-09" db="EMBL/GenBank/DDBJ databases">
        <authorList>
            <person name="Magalhaes I.L.F."/>
            <person name="Oliveira U."/>
            <person name="Santos F.R."/>
            <person name="Vidigal T.H.D.A."/>
            <person name="Brescovit A.D."/>
            <person name="Santos A.J."/>
        </authorList>
    </citation>
    <scope>NUCLEOTIDE SEQUENCE</scope>
    <source>
        <tissue evidence="1">Shoot tissue taken approximately 20 cm above the soil surface</tissue>
    </source>
</reference>
<dbReference type="InterPro" id="IPR021109">
    <property type="entry name" value="Peptidase_aspartic_dom_sf"/>
</dbReference>
<organism evidence="1">
    <name type="scientific">Arundo donax</name>
    <name type="common">Giant reed</name>
    <name type="synonym">Donax arundinaceus</name>
    <dbReference type="NCBI Taxonomy" id="35708"/>
    <lineage>
        <taxon>Eukaryota</taxon>
        <taxon>Viridiplantae</taxon>
        <taxon>Streptophyta</taxon>
        <taxon>Embryophyta</taxon>
        <taxon>Tracheophyta</taxon>
        <taxon>Spermatophyta</taxon>
        <taxon>Magnoliopsida</taxon>
        <taxon>Liliopsida</taxon>
        <taxon>Poales</taxon>
        <taxon>Poaceae</taxon>
        <taxon>PACMAD clade</taxon>
        <taxon>Arundinoideae</taxon>
        <taxon>Arundineae</taxon>
        <taxon>Arundo</taxon>
    </lineage>
</organism>
<name>A0A0A9H5I8_ARUDO</name>
<evidence type="ECO:0000313" key="1">
    <source>
        <dbReference type="EMBL" id="JAE32027.1"/>
    </source>
</evidence>
<sequence>METSFSHSSDSDGYLSLNAISGTQKQRAIQLRALINNQVILILVDSRSSHTFLNASTLDRLNYTATDINPLYVRVANGARVWLCSC</sequence>
<dbReference type="EMBL" id="GBRH01165869">
    <property type="protein sequence ID" value="JAE32027.1"/>
    <property type="molecule type" value="Transcribed_RNA"/>
</dbReference>
<reference evidence="1" key="2">
    <citation type="journal article" date="2015" name="Data Brief">
        <title>Shoot transcriptome of the giant reed, Arundo donax.</title>
        <authorList>
            <person name="Barrero R.A."/>
            <person name="Guerrero F.D."/>
            <person name="Moolhuijzen P."/>
            <person name="Goolsby J.A."/>
            <person name="Tidwell J."/>
            <person name="Bellgard S.E."/>
            <person name="Bellgard M.I."/>
        </authorList>
    </citation>
    <scope>NUCLEOTIDE SEQUENCE</scope>
    <source>
        <tissue evidence="1">Shoot tissue taken approximately 20 cm above the soil surface</tissue>
    </source>
</reference>
<dbReference type="CDD" id="cd00303">
    <property type="entry name" value="retropepsin_like"/>
    <property type="match status" value="1"/>
</dbReference>
<accession>A0A0A9H5I8</accession>
<dbReference type="AlphaFoldDB" id="A0A0A9H5I8"/>
<dbReference type="Gene3D" id="2.40.70.10">
    <property type="entry name" value="Acid Proteases"/>
    <property type="match status" value="1"/>
</dbReference>
<proteinExistence type="predicted"/>